<protein>
    <recommendedName>
        <fullName evidence="1">DUF6036 domain-containing protein</fullName>
    </recommendedName>
</protein>
<name>A0A6P2C5E2_9ACTN</name>
<sequence>MTREQLAHVLRAVARISGERDILIIGSQSILGSYPEDALPARATGSMEVDTAFFTDPDGAKADIVDVNLGEFSEFHNEFGYYPQGVSVSTGVFPAGWRDRLVVFETPGTGPGRGLCLEPHDCILAKLVRFDEKDLDFAVALVRAGLISLDVLAERAGTLPAHPAVIDRIQNWINAMRSR</sequence>
<evidence type="ECO:0000259" key="1">
    <source>
        <dbReference type="Pfam" id="PF19502"/>
    </source>
</evidence>
<evidence type="ECO:0000313" key="2">
    <source>
        <dbReference type="EMBL" id="TVZ06662.1"/>
    </source>
</evidence>
<dbReference type="Pfam" id="PF19502">
    <property type="entry name" value="DUF6036"/>
    <property type="match status" value="1"/>
</dbReference>
<evidence type="ECO:0000313" key="3">
    <source>
        <dbReference type="Proteomes" id="UP000460272"/>
    </source>
</evidence>
<feature type="domain" description="DUF6036" evidence="1">
    <location>
        <begin position="6"/>
        <end position="156"/>
    </location>
</feature>
<dbReference type="AlphaFoldDB" id="A0A6P2C5E2"/>
<comment type="caution">
    <text evidence="2">The sequence shown here is derived from an EMBL/GenBank/DDBJ whole genome shotgun (WGS) entry which is preliminary data.</text>
</comment>
<keyword evidence="3" id="KW-1185">Reference proteome</keyword>
<reference evidence="2 3" key="1">
    <citation type="submission" date="2018-11" db="EMBL/GenBank/DDBJ databases">
        <title>Trebonia kvetii gen.nov., sp.nov., a novel acidophilic actinobacterium, and proposal of the new actinobacterial family Treboniaceae fam. nov.</title>
        <authorList>
            <person name="Rapoport D."/>
            <person name="Sagova-Mareckova M."/>
            <person name="Sedlacek I."/>
            <person name="Provaznik J."/>
            <person name="Kralova S."/>
            <person name="Pavlinic D."/>
            <person name="Benes V."/>
            <person name="Kopecky J."/>
        </authorList>
    </citation>
    <scope>NUCLEOTIDE SEQUENCE [LARGE SCALE GENOMIC DNA]</scope>
    <source>
        <strain evidence="2 3">15Tr583</strain>
    </source>
</reference>
<dbReference type="RefSeq" id="WP_145851415.1">
    <property type="nucleotide sequence ID" value="NZ_RPFW01000001.1"/>
</dbReference>
<dbReference type="OrthoDB" id="1524134at2"/>
<dbReference type="Proteomes" id="UP000460272">
    <property type="component" value="Unassembled WGS sequence"/>
</dbReference>
<accession>A0A6P2C5E2</accession>
<dbReference type="EMBL" id="RPFW01000001">
    <property type="protein sequence ID" value="TVZ06662.1"/>
    <property type="molecule type" value="Genomic_DNA"/>
</dbReference>
<gene>
    <name evidence="2" type="ORF">EAS64_04575</name>
</gene>
<proteinExistence type="predicted"/>
<dbReference type="InterPro" id="IPR045792">
    <property type="entry name" value="DUF6036"/>
</dbReference>
<organism evidence="2 3">
    <name type="scientific">Trebonia kvetii</name>
    <dbReference type="NCBI Taxonomy" id="2480626"/>
    <lineage>
        <taxon>Bacteria</taxon>
        <taxon>Bacillati</taxon>
        <taxon>Actinomycetota</taxon>
        <taxon>Actinomycetes</taxon>
        <taxon>Streptosporangiales</taxon>
        <taxon>Treboniaceae</taxon>
        <taxon>Trebonia</taxon>
    </lineage>
</organism>